<reference evidence="2 3" key="1">
    <citation type="submission" date="2020-08" db="EMBL/GenBank/DDBJ databases">
        <authorList>
            <person name="Mo P."/>
        </authorList>
    </citation>
    <scope>NUCLEOTIDE SEQUENCE [LARGE SCALE GENOMIC DNA]</scope>
    <source>
        <strain evidence="2 3">CGMCC 4.1532</strain>
    </source>
</reference>
<keyword evidence="3" id="KW-1185">Reference proteome</keyword>
<dbReference type="Gene3D" id="3.30.200.20">
    <property type="entry name" value="Phosphorylase Kinase, domain 1"/>
    <property type="match status" value="1"/>
</dbReference>
<organism evidence="2 3">
    <name type="scientific">Pseudonocardia petroleophila</name>
    <dbReference type="NCBI Taxonomy" id="37331"/>
    <lineage>
        <taxon>Bacteria</taxon>
        <taxon>Bacillati</taxon>
        <taxon>Actinomycetota</taxon>
        <taxon>Actinomycetes</taxon>
        <taxon>Pseudonocardiales</taxon>
        <taxon>Pseudonocardiaceae</taxon>
        <taxon>Pseudonocardia</taxon>
    </lineage>
</organism>
<evidence type="ECO:0000259" key="1">
    <source>
        <dbReference type="Pfam" id="PF01636"/>
    </source>
</evidence>
<dbReference type="AlphaFoldDB" id="A0A7G7MCK8"/>
<dbReference type="CDD" id="cd05154">
    <property type="entry name" value="ACAD10_11_N-like"/>
    <property type="match status" value="1"/>
</dbReference>
<sequence length="330" mass="34685">MTVTAEVLAAVVGGPVRALERLKGGYSREMWSFDADVDGQERPLILCADLTTGVVGSADSLGREAEAELLAGLHGAGLPVPGVLTSGGAGSPLGRPFLVMDRVPGTASVGPLLRDPHHLARRDALGAQLATVLAAVHAVDLPDVVGPLPPPDEVAPREVARWARALDSVPDARTPAVRAAQCWLDTHLPPPPERVALVHGDYRTGNLIYGSEGFRAVLDWEMAHAGDPLEDSAYAALSCWRLGTGLVGGLVPVTRWVDLYGRAAGRPVDGAAWEFWSVLGAVKMVALTRRVLDLLGPGGERDLLRRLAAQLDDDLRDAGSSRTSAAASLQ</sequence>
<dbReference type="InterPro" id="IPR051678">
    <property type="entry name" value="AGP_Transferase"/>
</dbReference>
<dbReference type="KEGG" id="ppel:H6H00_20075"/>
<proteinExistence type="predicted"/>
<dbReference type="InterPro" id="IPR041726">
    <property type="entry name" value="ACAD10_11_N"/>
</dbReference>
<protein>
    <submittedName>
        <fullName evidence="2">Phosphotransferase family protein</fullName>
    </submittedName>
</protein>
<dbReference type="RefSeq" id="WP_185717281.1">
    <property type="nucleotide sequence ID" value="NZ_BAAAWI010000001.1"/>
</dbReference>
<name>A0A7G7MCK8_9PSEU</name>
<dbReference type="SUPFAM" id="SSF56112">
    <property type="entry name" value="Protein kinase-like (PK-like)"/>
    <property type="match status" value="1"/>
</dbReference>
<evidence type="ECO:0000313" key="3">
    <source>
        <dbReference type="Proteomes" id="UP000515728"/>
    </source>
</evidence>
<dbReference type="Pfam" id="PF01636">
    <property type="entry name" value="APH"/>
    <property type="match status" value="1"/>
</dbReference>
<gene>
    <name evidence="2" type="ORF">H6H00_20075</name>
</gene>
<dbReference type="InterPro" id="IPR011009">
    <property type="entry name" value="Kinase-like_dom_sf"/>
</dbReference>
<dbReference type="InterPro" id="IPR002575">
    <property type="entry name" value="Aminoglycoside_PTrfase"/>
</dbReference>
<dbReference type="EMBL" id="CP060131">
    <property type="protein sequence ID" value="QNG50519.1"/>
    <property type="molecule type" value="Genomic_DNA"/>
</dbReference>
<dbReference type="PANTHER" id="PTHR21310:SF57">
    <property type="entry name" value="BLR2944 PROTEIN"/>
    <property type="match status" value="1"/>
</dbReference>
<dbReference type="PANTHER" id="PTHR21310">
    <property type="entry name" value="AMINOGLYCOSIDE PHOSPHOTRANSFERASE-RELATED-RELATED"/>
    <property type="match status" value="1"/>
</dbReference>
<evidence type="ECO:0000313" key="2">
    <source>
        <dbReference type="EMBL" id="QNG50519.1"/>
    </source>
</evidence>
<accession>A0A7G7MCK8</accession>
<feature type="domain" description="Aminoglycoside phosphotransferase" evidence="1">
    <location>
        <begin position="63"/>
        <end position="265"/>
    </location>
</feature>
<dbReference type="Proteomes" id="UP000515728">
    <property type="component" value="Chromosome"/>
</dbReference>
<dbReference type="Gene3D" id="3.90.1200.10">
    <property type="match status" value="1"/>
</dbReference>